<evidence type="ECO:0000313" key="1">
    <source>
        <dbReference type="EMBL" id="KAJ7347550.1"/>
    </source>
</evidence>
<accession>A0AAD7A2J9</accession>
<keyword evidence="2" id="KW-1185">Reference proteome</keyword>
<organism evidence="1 2">
    <name type="scientific">Mycena albidolilacea</name>
    <dbReference type="NCBI Taxonomy" id="1033008"/>
    <lineage>
        <taxon>Eukaryota</taxon>
        <taxon>Fungi</taxon>
        <taxon>Dikarya</taxon>
        <taxon>Basidiomycota</taxon>
        <taxon>Agaricomycotina</taxon>
        <taxon>Agaricomycetes</taxon>
        <taxon>Agaricomycetidae</taxon>
        <taxon>Agaricales</taxon>
        <taxon>Marasmiineae</taxon>
        <taxon>Mycenaceae</taxon>
        <taxon>Mycena</taxon>
    </lineage>
</organism>
<name>A0AAD7A2J9_9AGAR</name>
<dbReference type="AlphaFoldDB" id="A0AAD7A2J9"/>
<comment type="caution">
    <text evidence="1">The sequence shown here is derived from an EMBL/GenBank/DDBJ whole genome shotgun (WGS) entry which is preliminary data.</text>
</comment>
<protein>
    <submittedName>
        <fullName evidence="1">Uncharacterized protein</fullName>
    </submittedName>
</protein>
<dbReference type="EMBL" id="JARIHO010000019">
    <property type="protein sequence ID" value="KAJ7347550.1"/>
    <property type="molecule type" value="Genomic_DNA"/>
</dbReference>
<reference evidence="1" key="1">
    <citation type="submission" date="2023-03" db="EMBL/GenBank/DDBJ databases">
        <title>Massive genome expansion in bonnet fungi (Mycena s.s.) driven by repeated elements and novel gene families across ecological guilds.</title>
        <authorList>
            <consortium name="Lawrence Berkeley National Laboratory"/>
            <person name="Harder C.B."/>
            <person name="Miyauchi S."/>
            <person name="Viragh M."/>
            <person name="Kuo A."/>
            <person name="Thoen E."/>
            <person name="Andreopoulos B."/>
            <person name="Lu D."/>
            <person name="Skrede I."/>
            <person name="Drula E."/>
            <person name="Henrissat B."/>
            <person name="Morin E."/>
            <person name="Kohler A."/>
            <person name="Barry K."/>
            <person name="LaButti K."/>
            <person name="Morin E."/>
            <person name="Salamov A."/>
            <person name="Lipzen A."/>
            <person name="Mereny Z."/>
            <person name="Hegedus B."/>
            <person name="Baldrian P."/>
            <person name="Stursova M."/>
            <person name="Weitz H."/>
            <person name="Taylor A."/>
            <person name="Grigoriev I.V."/>
            <person name="Nagy L.G."/>
            <person name="Martin F."/>
            <person name="Kauserud H."/>
        </authorList>
    </citation>
    <scope>NUCLEOTIDE SEQUENCE</scope>
    <source>
        <strain evidence="1">CBHHK002</strain>
    </source>
</reference>
<sequence length="255" mass="28097">MRKLYRLQEQLGAFAVTSVLQPNFCWKRLAPAARKARMLEGLLRTCSIEPLCGPKSRMLTCDIILSKYVPDDEAIERLQTAGDEAEVQGRIAVHDDFVSAFLLHIISPVIGITRPSEVVVKSDSTRKKLTSKSPNTVLVYRIVLICDAEAVFLLRRIGPVHNGYARSAALVRQITYLGATPSRDYVFFAPMGPQPTGILEFLRRLVFSLTVQTAMAIERVCARQLVQEYGETSTSASKLVQGQLSAPSACAAVTL</sequence>
<dbReference type="Proteomes" id="UP001218218">
    <property type="component" value="Unassembled WGS sequence"/>
</dbReference>
<proteinExistence type="predicted"/>
<evidence type="ECO:0000313" key="2">
    <source>
        <dbReference type="Proteomes" id="UP001218218"/>
    </source>
</evidence>
<gene>
    <name evidence="1" type="ORF">DFH08DRAFT_960864</name>
</gene>